<comment type="cofactor">
    <cofactor evidence="1 10">
        <name>pyridoxal 5'-phosphate</name>
        <dbReference type="ChEBI" id="CHEBI:597326"/>
    </cofactor>
</comment>
<protein>
    <recommendedName>
        <fullName evidence="11">Branched-chain-amino-acid aminotransferase</fullName>
        <ecNumber evidence="11">2.6.1.42</ecNumber>
    </recommendedName>
</protein>
<keyword evidence="13" id="KW-1185">Reference proteome</keyword>
<reference evidence="12 13" key="1">
    <citation type="journal article" date="2015" name="Genome Biol.">
        <title>Comparative genomics of Steinernema reveals deeply conserved gene regulatory networks.</title>
        <authorList>
            <person name="Dillman A.R."/>
            <person name="Macchietto M."/>
            <person name="Porter C.F."/>
            <person name="Rogers A."/>
            <person name="Williams B."/>
            <person name="Antoshechkin I."/>
            <person name="Lee M.M."/>
            <person name="Goodwin Z."/>
            <person name="Lu X."/>
            <person name="Lewis E.E."/>
            <person name="Goodrich-Blair H."/>
            <person name="Stock S.P."/>
            <person name="Adams B.J."/>
            <person name="Sternberg P.W."/>
            <person name="Mortazavi A."/>
        </authorList>
    </citation>
    <scope>NUCLEOTIDE SEQUENCE [LARGE SCALE GENOMIC DNA]</scope>
    <source>
        <strain evidence="12 13">ALL</strain>
    </source>
</reference>
<dbReference type="OrthoDB" id="1732691at2759"/>
<evidence type="ECO:0000256" key="8">
    <source>
        <dbReference type="PIRSR" id="PIRSR006468-1"/>
    </source>
</evidence>
<dbReference type="PIRSF" id="PIRSF006468">
    <property type="entry name" value="BCAT1"/>
    <property type="match status" value="1"/>
</dbReference>
<dbReference type="CDD" id="cd01557">
    <property type="entry name" value="BCAT_beta_family"/>
    <property type="match status" value="1"/>
</dbReference>
<evidence type="ECO:0000256" key="7">
    <source>
        <dbReference type="ARBA" id="ARBA00023304"/>
    </source>
</evidence>
<name>A0A4V6A3C9_STECR</name>
<dbReference type="InterPro" id="IPR005786">
    <property type="entry name" value="B_amino_transII"/>
</dbReference>
<dbReference type="GO" id="GO:0005739">
    <property type="term" value="C:mitochondrion"/>
    <property type="evidence" value="ECO:0007669"/>
    <property type="project" value="TreeGrafter"/>
</dbReference>
<evidence type="ECO:0000256" key="4">
    <source>
        <dbReference type="ARBA" id="ARBA00022605"/>
    </source>
</evidence>
<dbReference type="EC" id="2.6.1.42" evidence="11"/>
<keyword evidence="5 11" id="KW-0808">Transferase</keyword>
<dbReference type="GO" id="GO:0009099">
    <property type="term" value="P:L-valine biosynthetic process"/>
    <property type="evidence" value="ECO:0007669"/>
    <property type="project" value="TreeGrafter"/>
</dbReference>
<dbReference type="FunFam" id="3.30.470.10:FF:000002">
    <property type="entry name" value="Branched-chain-amino-acid aminotransferase"/>
    <property type="match status" value="1"/>
</dbReference>
<dbReference type="Gene3D" id="3.20.10.10">
    <property type="entry name" value="D-amino Acid Aminotransferase, subunit A, domain 2"/>
    <property type="match status" value="1"/>
</dbReference>
<dbReference type="GO" id="GO:0052654">
    <property type="term" value="F:L-leucine-2-oxoglutarate transaminase activity"/>
    <property type="evidence" value="ECO:0007669"/>
    <property type="project" value="RHEA"/>
</dbReference>
<evidence type="ECO:0000256" key="6">
    <source>
        <dbReference type="ARBA" id="ARBA00022898"/>
    </source>
</evidence>
<evidence type="ECO:0000256" key="11">
    <source>
        <dbReference type="RuleBase" id="RU004517"/>
    </source>
</evidence>
<keyword evidence="6 10" id="KW-0663">Pyridoxal phosphate</keyword>
<dbReference type="AlphaFoldDB" id="A0A4V6A3C9"/>
<dbReference type="NCBIfam" id="NF009897">
    <property type="entry name" value="PRK13357.1"/>
    <property type="match status" value="1"/>
</dbReference>
<dbReference type="NCBIfam" id="TIGR01123">
    <property type="entry name" value="ilvE_II"/>
    <property type="match status" value="1"/>
</dbReference>
<dbReference type="STRING" id="34508.A0A4V6A3C9"/>
<evidence type="ECO:0000256" key="3">
    <source>
        <dbReference type="ARBA" id="ARBA00022576"/>
    </source>
</evidence>
<accession>A0A4V6A3C9</accession>
<evidence type="ECO:0000256" key="10">
    <source>
        <dbReference type="RuleBase" id="RU004516"/>
    </source>
</evidence>
<proteinExistence type="inferred from homology"/>
<sequence>MVFFSAVARRASAKSFPNAYIAAALERNDTFYSKDLTVTLSPNRTQLPPEDQLGFGKIFSDHMLEIDWTAAEGWSKPVIRPFGNLSLHPASKCLHYGIQLFEGMKAFKIPNGNVRLFRPEKNMERMVRTAKRLALPAFDGDEFIKCLSELIKLDSQLVPREGNNSLYIRPSMIGHESAPIISASNAAKIFVLMTPSGSYYKSWNAVSLYADSNLIRAAKGGVGDCKMGSNYGPTIQPGLEGMKEGAEQVLWLSDERLTEVGAMNIFVYWLNENGEKELVTPPLDEGLILPGVTRDSLLTLGKEWSQELGLKVSERYPTMNDVKKAVDEGRMIEMFGCGTAAVISPVSEIIHKTRKGNKDVVTIPVPRGEESLAQRFFDTLTGIQKGRYERPGWTCDIEVEK</sequence>
<evidence type="ECO:0000313" key="12">
    <source>
        <dbReference type="EMBL" id="TKR82625.1"/>
    </source>
</evidence>
<dbReference type="InterPro" id="IPR018300">
    <property type="entry name" value="Aminotrans_IV_CS"/>
</dbReference>
<dbReference type="Proteomes" id="UP000298663">
    <property type="component" value="Unassembled WGS sequence"/>
</dbReference>
<comment type="similarity">
    <text evidence="2 9">Belongs to the class-IV pyridoxal-phosphate-dependent aminotransferase family.</text>
</comment>
<evidence type="ECO:0000256" key="5">
    <source>
        <dbReference type="ARBA" id="ARBA00022679"/>
    </source>
</evidence>
<reference evidence="12 13" key="2">
    <citation type="journal article" date="2019" name="G3 (Bethesda)">
        <title>Hybrid Assembly of the Genome of the Entomopathogenic Nematode Steinernema carpocapsae Identifies the X-Chromosome.</title>
        <authorList>
            <person name="Serra L."/>
            <person name="Macchietto M."/>
            <person name="Macias-Munoz A."/>
            <person name="McGill C.J."/>
            <person name="Rodriguez I.M."/>
            <person name="Rodriguez B."/>
            <person name="Murad R."/>
            <person name="Mortazavi A."/>
        </authorList>
    </citation>
    <scope>NUCLEOTIDE SEQUENCE [LARGE SCALE GENOMIC DNA]</scope>
    <source>
        <strain evidence="12 13">ALL</strain>
    </source>
</reference>
<comment type="catalytic activity">
    <reaction evidence="11">
        <text>L-valine + 2-oxoglutarate = 3-methyl-2-oxobutanoate + L-glutamate</text>
        <dbReference type="Rhea" id="RHEA:24813"/>
        <dbReference type="ChEBI" id="CHEBI:11851"/>
        <dbReference type="ChEBI" id="CHEBI:16810"/>
        <dbReference type="ChEBI" id="CHEBI:29985"/>
        <dbReference type="ChEBI" id="CHEBI:57762"/>
        <dbReference type="EC" id="2.6.1.42"/>
    </reaction>
</comment>
<dbReference type="PANTHER" id="PTHR11825">
    <property type="entry name" value="SUBGROUP IIII AMINOTRANSFERASE"/>
    <property type="match status" value="1"/>
</dbReference>
<dbReference type="Gene3D" id="3.30.470.10">
    <property type="match status" value="1"/>
</dbReference>
<evidence type="ECO:0000256" key="1">
    <source>
        <dbReference type="ARBA" id="ARBA00001933"/>
    </source>
</evidence>
<organism evidence="12 13">
    <name type="scientific">Steinernema carpocapsae</name>
    <name type="common">Entomopathogenic nematode</name>
    <dbReference type="NCBI Taxonomy" id="34508"/>
    <lineage>
        <taxon>Eukaryota</taxon>
        <taxon>Metazoa</taxon>
        <taxon>Ecdysozoa</taxon>
        <taxon>Nematoda</taxon>
        <taxon>Chromadorea</taxon>
        <taxon>Rhabditida</taxon>
        <taxon>Tylenchina</taxon>
        <taxon>Panagrolaimomorpha</taxon>
        <taxon>Strongyloidoidea</taxon>
        <taxon>Steinernematidae</taxon>
        <taxon>Steinernema</taxon>
    </lineage>
</organism>
<dbReference type="InterPro" id="IPR043131">
    <property type="entry name" value="BCAT-like_N"/>
</dbReference>
<dbReference type="SUPFAM" id="SSF56752">
    <property type="entry name" value="D-aminoacid aminotransferase-like PLP-dependent enzymes"/>
    <property type="match status" value="1"/>
</dbReference>
<dbReference type="InterPro" id="IPR001544">
    <property type="entry name" value="Aminotrans_IV"/>
</dbReference>
<comment type="catalytic activity">
    <reaction evidence="11">
        <text>L-isoleucine + 2-oxoglutarate = (S)-3-methyl-2-oxopentanoate + L-glutamate</text>
        <dbReference type="Rhea" id="RHEA:24801"/>
        <dbReference type="ChEBI" id="CHEBI:16810"/>
        <dbReference type="ChEBI" id="CHEBI:29985"/>
        <dbReference type="ChEBI" id="CHEBI:35146"/>
        <dbReference type="ChEBI" id="CHEBI:58045"/>
        <dbReference type="EC" id="2.6.1.42"/>
    </reaction>
</comment>
<keyword evidence="4 11" id="KW-0028">Amino-acid biosynthesis</keyword>
<evidence type="ECO:0000313" key="13">
    <source>
        <dbReference type="Proteomes" id="UP000298663"/>
    </source>
</evidence>
<gene>
    <name evidence="12" type="ORF">L596_016317</name>
</gene>
<dbReference type="InterPro" id="IPR043132">
    <property type="entry name" value="BCAT-like_C"/>
</dbReference>
<dbReference type="InterPro" id="IPR036038">
    <property type="entry name" value="Aminotransferase-like"/>
</dbReference>
<dbReference type="EMBL" id="AZBU02000004">
    <property type="protein sequence ID" value="TKR82625.1"/>
    <property type="molecule type" value="Genomic_DNA"/>
</dbReference>
<evidence type="ECO:0000256" key="9">
    <source>
        <dbReference type="RuleBase" id="RU004106"/>
    </source>
</evidence>
<comment type="catalytic activity">
    <reaction evidence="11">
        <text>L-leucine + 2-oxoglutarate = 4-methyl-2-oxopentanoate + L-glutamate</text>
        <dbReference type="Rhea" id="RHEA:18321"/>
        <dbReference type="ChEBI" id="CHEBI:16810"/>
        <dbReference type="ChEBI" id="CHEBI:17865"/>
        <dbReference type="ChEBI" id="CHEBI:29985"/>
        <dbReference type="ChEBI" id="CHEBI:57427"/>
        <dbReference type="EC" id="2.6.1.42"/>
    </reaction>
</comment>
<dbReference type="PROSITE" id="PS00770">
    <property type="entry name" value="AA_TRANSFER_CLASS_4"/>
    <property type="match status" value="1"/>
</dbReference>
<dbReference type="GO" id="GO:0052656">
    <property type="term" value="F:L-isoleucine-2-oxoglutarate transaminase activity"/>
    <property type="evidence" value="ECO:0007669"/>
    <property type="project" value="RHEA"/>
</dbReference>
<feature type="modified residue" description="N6-(pyridoxal phosphate)lysine" evidence="8">
    <location>
        <position position="226"/>
    </location>
</feature>
<dbReference type="PANTHER" id="PTHR11825:SF44">
    <property type="entry name" value="BRANCHED-CHAIN-AMINO-ACID AMINOTRANSFERASE"/>
    <property type="match status" value="1"/>
</dbReference>
<keyword evidence="7 11" id="KW-0100">Branched-chain amino acid biosynthesis</keyword>
<dbReference type="Pfam" id="PF01063">
    <property type="entry name" value="Aminotran_4"/>
    <property type="match status" value="1"/>
</dbReference>
<evidence type="ECO:0000256" key="2">
    <source>
        <dbReference type="ARBA" id="ARBA00009320"/>
    </source>
</evidence>
<dbReference type="GO" id="GO:0009098">
    <property type="term" value="P:L-leucine biosynthetic process"/>
    <property type="evidence" value="ECO:0007669"/>
    <property type="project" value="TreeGrafter"/>
</dbReference>
<dbReference type="GO" id="GO:0052655">
    <property type="term" value="F:L-valine-2-oxoglutarate transaminase activity"/>
    <property type="evidence" value="ECO:0007669"/>
    <property type="project" value="RHEA"/>
</dbReference>
<comment type="caution">
    <text evidence="12">The sequence shown here is derived from an EMBL/GenBank/DDBJ whole genome shotgun (WGS) entry which is preliminary data.</text>
</comment>
<dbReference type="InterPro" id="IPR033939">
    <property type="entry name" value="BCAT_family"/>
</dbReference>
<keyword evidence="3 11" id="KW-0032">Aminotransferase</keyword>